<dbReference type="EMBL" id="CAJOBE010000909">
    <property type="protein sequence ID" value="CAF3698069.1"/>
    <property type="molecule type" value="Genomic_DNA"/>
</dbReference>
<proteinExistence type="predicted"/>
<dbReference type="InterPro" id="IPR057774">
    <property type="entry name" value="D8C_UMOD/GP2/OIT3-like"/>
</dbReference>
<dbReference type="Proteomes" id="UP000663889">
    <property type="component" value="Unassembled WGS sequence"/>
</dbReference>
<evidence type="ECO:0000256" key="2">
    <source>
        <dbReference type="ARBA" id="ARBA00023157"/>
    </source>
</evidence>
<evidence type="ECO:0000313" key="9">
    <source>
        <dbReference type="EMBL" id="CAF1454754.1"/>
    </source>
</evidence>
<sequence length="230" mass="24916">MASKIQPYGQYPRYPVNASSSSNEKISDNYTRRLSEINLVPSSPKSKTFPWPTIFWIGLGILIFLALVSAIVIPIVVLSNKSDTVITTTISTICPTTSITTTVTASSLPAQCSSYTTITDDTRSPDNLVLSTCDDTILSTTPIWVRFTGSGGTLLASCPIDEGRCGADAPGWYSGIYPSLAGAVTSGYVCFNYNSDLCYWTISTLVTNCNGFYVYYLYAPPACTLRYCTI</sequence>
<evidence type="ECO:0000313" key="8">
    <source>
        <dbReference type="EMBL" id="CAF1280533.1"/>
    </source>
</evidence>
<dbReference type="Pfam" id="PF23283">
    <property type="entry name" value="D8C_UMOD"/>
    <property type="match status" value="1"/>
</dbReference>
<evidence type="ECO:0000313" key="12">
    <source>
        <dbReference type="EMBL" id="CAF3777586.1"/>
    </source>
</evidence>
<dbReference type="Proteomes" id="UP000663864">
    <property type="component" value="Unassembled WGS sequence"/>
</dbReference>
<keyword evidence="3" id="KW-0812">Transmembrane</keyword>
<dbReference type="OrthoDB" id="5963120at2759"/>
<evidence type="ECO:0000313" key="6">
    <source>
        <dbReference type="EMBL" id="CAF1198113.1"/>
    </source>
</evidence>
<evidence type="ECO:0000259" key="4">
    <source>
        <dbReference type="Pfam" id="PF23283"/>
    </source>
</evidence>
<dbReference type="EMBL" id="CAJOAX010004168">
    <property type="protein sequence ID" value="CAF3893201.1"/>
    <property type="molecule type" value="Genomic_DNA"/>
</dbReference>
<keyword evidence="1" id="KW-0732">Signal</keyword>
<dbReference type="EMBL" id="CAJNOH010000989">
    <property type="protein sequence ID" value="CAF1159865.1"/>
    <property type="molecule type" value="Genomic_DNA"/>
</dbReference>
<dbReference type="EMBL" id="CAJNOL010002048">
    <property type="protein sequence ID" value="CAF1454754.1"/>
    <property type="molecule type" value="Genomic_DNA"/>
</dbReference>
<dbReference type="AlphaFoldDB" id="A0A814ZM78"/>
<feature type="domain" description="UMOD/GP2/OIT3-like D8C" evidence="4">
    <location>
        <begin position="157"/>
        <end position="229"/>
    </location>
</feature>
<evidence type="ECO:0000256" key="1">
    <source>
        <dbReference type="ARBA" id="ARBA00022729"/>
    </source>
</evidence>
<evidence type="ECO:0000313" key="13">
    <source>
        <dbReference type="EMBL" id="CAF3893201.1"/>
    </source>
</evidence>
<reference evidence="7" key="1">
    <citation type="submission" date="2021-02" db="EMBL/GenBank/DDBJ databases">
        <authorList>
            <person name="Nowell W R."/>
        </authorList>
    </citation>
    <scope>NUCLEOTIDE SEQUENCE</scope>
</reference>
<evidence type="ECO:0000313" key="10">
    <source>
        <dbReference type="EMBL" id="CAF1468948.1"/>
    </source>
</evidence>
<organism evidence="7 15">
    <name type="scientific">Rotaria sordida</name>
    <dbReference type="NCBI Taxonomy" id="392033"/>
    <lineage>
        <taxon>Eukaryota</taxon>
        <taxon>Metazoa</taxon>
        <taxon>Spiralia</taxon>
        <taxon>Gnathifera</taxon>
        <taxon>Rotifera</taxon>
        <taxon>Eurotatoria</taxon>
        <taxon>Bdelloidea</taxon>
        <taxon>Philodinida</taxon>
        <taxon>Philodinidae</taxon>
        <taxon>Rotaria</taxon>
    </lineage>
</organism>
<dbReference type="Proteomes" id="UP000663874">
    <property type="component" value="Unassembled WGS sequence"/>
</dbReference>
<dbReference type="Proteomes" id="UP000663882">
    <property type="component" value="Unassembled WGS sequence"/>
</dbReference>
<dbReference type="EMBL" id="CAJNOU010001714">
    <property type="protein sequence ID" value="CAF1243531.1"/>
    <property type="molecule type" value="Genomic_DNA"/>
</dbReference>
<dbReference type="PANTHER" id="PTHR36191:SF4">
    <property type="entry name" value="VWFD DOMAIN-CONTAINING PROTEIN"/>
    <property type="match status" value="1"/>
</dbReference>
<evidence type="ECO:0000256" key="3">
    <source>
        <dbReference type="SAM" id="Phobius"/>
    </source>
</evidence>
<dbReference type="Proteomes" id="UP000663836">
    <property type="component" value="Unassembled WGS sequence"/>
</dbReference>
<evidence type="ECO:0000313" key="11">
    <source>
        <dbReference type="EMBL" id="CAF3698069.1"/>
    </source>
</evidence>
<accession>A0A814ZM78</accession>
<feature type="transmembrane region" description="Helical" evidence="3">
    <location>
        <begin position="54"/>
        <end position="78"/>
    </location>
</feature>
<comment type="caution">
    <text evidence="7">The sequence shown here is derived from an EMBL/GenBank/DDBJ whole genome shotgun (WGS) entry which is preliminary data.</text>
</comment>
<keyword evidence="14" id="KW-1185">Reference proteome</keyword>
<name>A0A814ZM78_9BILA</name>
<gene>
    <name evidence="11" type="ORF">FNK824_LOCUS8970</name>
    <name evidence="12" type="ORF">JBS370_LOCUS14046</name>
    <name evidence="9" type="ORF">JXQ802_LOCUS37815</name>
    <name evidence="10" type="ORF">JXQ802_LOCUS38618</name>
    <name evidence="13" type="ORF">OTI717_LOCUS23386</name>
    <name evidence="5" type="ORF">PYM288_LOCUS22684</name>
    <name evidence="8" type="ORF">RFH988_LOCUS28676</name>
    <name evidence="7" type="ORF">SEV965_LOCUS23351</name>
    <name evidence="6" type="ORF">ZHD862_LOCUS22690</name>
</gene>
<evidence type="ECO:0000313" key="5">
    <source>
        <dbReference type="EMBL" id="CAF1159865.1"/>
    </source>
</evidence>
<evidence type="ECO:0000313" key="15">
    <source>
        <dbReference type="Proteomes" id="UP000663889"/>
    </source>
</evidence>
<keyword evidence="2" id="KW-1015">Disulfide bond</keyword>
<dbReference type="EMBL" id="CAJNOO010002576">
    <property type="protein sequence ID" value="CAF1280533.1"/>
    <property type="molecule type" value="Genomic_DNA"/>
</dbReference>
<keyword evidence="3" id="KW-0472">Membrane</keyword>
<dbReference type="Proteomes" id="UP000663823">
    <property type="component" value="Unassembled WGS sequence"/>
</dbReference>
<dbReference type="EMBL" id="CAJOBD010001244">
    <property type="protein sequence ID" value="CAF3777586.1"/>
    <property type="molecule type" value="Genomic_DNA"/>
</dbReference>
<dbReference type="EMBL" id="CAJNOT010001430">
    <property type="protein sequence ID" value="CAF1198113.1"/>
    <property type="molecule type" value="Genomic_DNA"/>
</dbReference>
<evidence type="ECO:0000313" key="14">
    <source>
        <dbReference type="Proteomes" id="UP000663870"/>
    </source>
</evidence>
<dbReference type="EMBL" id="CAJNOL010002157">
    <property type="protein sequence ID" value="CAF1468948.1"/>
    <property type="molecule type" value="Genomic_DNA"/>
</dbReference>
<protein>
    <recommendedName>
        <fullName evidence="4">UMOD/GP2/OIT3-like D8C domain-containing protein</fullName>
    </recommendedName>
</protein>
<evidence type="ECO:0000313" key="7">
    <source>
        <dbReference type="EMBL" id="CAF1243531.1"/>
    </source>
</evidence>
<dbReference type="PANTHER" id="PTHR36191">
    <property type="entry name" value="ENDO/EXONUCLEASE/PHOSPHATASE DOMAIN-CONTAINING PROTEIN-RELATED"/>
    <property type="match status" value="1"/>
</dbReference>
<keyword evidence="3" id="KW-1133">Transmembrane helix</keyword>
<dbReference type="Proteomes" id="UP000663854">
    <property type="component" value="Unassembled WGS sequence"/>
</dbReference>
<dbReference type="Proteomes" id="UP000663870">
    <property type="component" value="Unassembled WGS sequence"/>
</dbReference>